<dbReference type="AlphaFoldDB" id="A0A5B7E9C0"/>
<dbReference type="EMBL" id="VSRR010002287">
    <property type="protein sequence ID" value="MPC30622.1"/>
    <property type="molecule type" value="Genomic_DNA"/>
</dbReference>
<dbReference type="PANTHER" id="PTHR11630">
    <property type="entry name" value="DNA REPLICATION LICENSING FACTOR MCM FAMILY MEMBER"/>
    <property type="match status" value="1"/>
</dbReference>
<dbReference type="Proteomes" id="UP000324222">
    <property type="component" value="Unassembled WGS sequence"/>
</dbReference>
<dbReference type="GO" id="GO:0003697">
    <property type="term" value="F:single-stranded DNA binding"/>
    <property type="evidence" value="ECO:0007669"/>
    <property type="project" value="TreeGrafter"/>
</dbReference>
<dbReference type="GO" id="GO:0005524">
    <property type="term" value="F:ATP binding"/>
    <property type="evidence" value="ECO:0007669"/>
    <property type="project" value="InterPro"/>
</dbReference>
<reference evidence="1 2" key="1">
    <citation type="submission" date="2019-05" db="EMBL/GenBank/DDBJ databases">
        <title>Another draft genome of Portunus trituberculatus and its Hox gene families provides insights of decapod evolution.</title>
        <authorList>
            <person name="Jeong J.-H."/>
            <person name="Song I."/>
            <person name="Kim S."/>
            <person name="Choi T."/>
            <person name="Kim D."/>
            <person name="Ryu S."/>
            <person name="Kim W."/>
        </authorList>
    </citation>
    <scope>NUCLEOTIDE SEQUENCE [LARGE SCALE GENOMIC DNA]</scope>
    <source>
        <tissue evidence="1">Muscle</tissue>
    </source>
</reference>
<dbReference type="OrthoDB" id="1744952at2759"/>
<dbReference type="GO" id="GO:1990518">
    <property type="term" value="F:single-stranded 3'-5' DNA helicase activity"/>
    <property type="evidence" value="ECO:0007669"/>
    <property type="project" value="TreeGrafter"/>
</dbReference>
<dbReference type="InterPro" id="IPR031327">
    <property type="entry name" value="MCM"/>
</dbReference>
<accession>A0A5B7E9C0</accession>
<evidence type="ECO:0000313" key="2">
    <source>
        <dbReference type="Proteomes" id="UP000324222"/>
    </source>
</evidence>
<sequence length="185" mass="20779">MDIGDLGITGQTTVKDEVGERCQKLFQSFLEEVYPFLCLTVRNHVRDNTGLSVEKEYYLSIVDVPTRHKVRELSTLKVGTLIRISGQDSEGVTGLKALGVRDLSYRLAFLACSVEPTNPKFGGKEVRGEETTAESIKRRMTDLEWNKVYEMAKDKNLYQNLITSLFPTIYGNDEIKRGASGCVFA</sequence>
<evidence type="ECO:0000313" key="1">
    <source>
        <dbReference type="EMBL" id="MPC30622.1"/>
    </source>
</evidence>
<dbReference type="GO" id="GO:0042555">
    <property type="term" value="C:MCM complex"/>
    <property type="evidence" value="ECO:0007669"/>
    <property type="project" value="TreeGrafter"/>
</dbReference>
<dbReference type="GO" id="GO:1902969">
    <property type="term" value="P:mitotic DNA replication"/>
    <property type="evidence" value="ECO:0007669"/>
    <property type="project" value="TreeGrafter"/>
</dbReference>
<dbReference type="GO" id="GO:0000727">
    <property type="term" value="P:double-strand break repair via break-induced replication"/>
    <property type="evidence" value="ECO:0007669"/>
    <property type="project" value="TreeGrafter"/>
</dbReference>
<keyword evidence="2" id="KW-1185">Reference proteome</keyword>
<gene>
    <name evidence="1" type="primary">Mcm6_1</name>
    <name evidence="1" type="ORF">E2C01_023889</name>
</gene>
<name>A0A5B7E9C0_PORTR</name>
<organism evidence="1 2">
    <name type="scientific">Portunus trituberculatus</name>
    <name type="common">Swimming crab</name>
    <name type="synonym">Neptunus trituberculatus</name>
    <dbReference type="NCBI Taxonomy" id="210409"/>
    <lineage>
        <taxon>Eukaryota</taxon>
        <taxon>Metazoa</taxon>
        <taxon>Ecdysozoa</taxon>
        <taxon>Arthropoda</taxon>
        <taxon>Crustacea</taxon>
        <taxon>Multicrustacea</taxon>
        <taxon>Malacostraca</taxon>
        <taxon>Eumalacostraca</taxon>
        <taxon>Eucarida</taxon>
        <taxon>Decapoda</taxon>
        <taxon>Pleocyemata</taxon>
        <taxon>Brachyura</taxon>
        <taxon>Eubrachyura</taxon>
        <taxon>Portunoidea</taxon>
        <taxon>Portunidae</taxon>
        <taxon>Portuninae</taxon>
        <taxon>Portunus</taxon>
    </lineage>
</organism>
<proteinExistence type="predicted"/>
<protein>
    <submittedName>
        <fullName evidence="1">DNA replication licensing factor MCM6</fullName>
    </submittedName>
</protein>
<dbReference type="PANTHER" id="PTHR11630:SF43">
    <property type="entry name" value="DNA REPLICATION LICENSING FACTOR MCM6"/>
    <property type="match status" value="1"/>
</dbReference>
<comment type="caution">
    <text evidence="1">The sequence shown here is derived from an EMBL/GenBank/DDBJ whole genome shotgun (WGS) entry which is preliminary data.</text>
</comment>
<dbReference type="GO" id="GO:0005634">
    <property type="term" value="C:nucleus"/>
    <property type="evidence" value="ECO:0007669"/>
    <property type="project" value="TreeGrafter"/>
</dbReference>